<dbReference type="InterPro" id="IPR026881">
    <property type="entry name" value="WYL_dom"/>
</dbReference>
<accession>A0A7C5U8K9</accession>
<name>A0A7C5U8K9_9BACT</name>
<evidence type="ECO:0000313" key="2">
    <source>
        <dbReference type="EMBL" id="HHR34035.1"/>
    </source>
</evidence>
<protein>
    <submittedName>
        <fullName evidence="2">WYL domain-containing protein</fullName>
    </submittedName>
</protein>
<comment type="caution">
    <text evidence="2">The sequence shown here is derived from an EMBL/GenBank/DDBJ whole genome shotgun (WGS) entry which is preliminary data.</text>
</comment>
<evidence type="ECO:0000259" key="1">
    <source>
        <dbReference type="Pfam" id="PF13280"/>
    </source>
</evidence>
<organism evidence="2">
    <name type="scientific">Fervidobacterium nodosum</name>
    <dbReference type="NCBI Taxonomy" id="2424"/>
    <lineage>
        <taxon>Bacteria</taxon>
        <taxon>Thermotogati</taxon>
        <taxon>Thermotogota</taxon>
        <taxon>Thermotogae</taxon>
        <taxon>Thermotogales</taxon>
        <taxon>Fervidobacteriaceae</taxon>
        <taxon>Fervidobacterium</taxon>
    </lineage>
</organism>
<reference evidence="2" key="1">
    <citation type="journal article" date="2020" name="mSystems">
        <title>Genome- and Community-Level Interaction Insights into Carbon Utilization and Element Cycling Functions of Hydrothermarchaeota in Hydrothermal Sediment.</title>
        <authorList>
            <person name="Zhou Z."/>
            <person name="Liu Y."/>
            <person name="Xu W."/>
            <person name="Pan J."/>
            <person name="Luo Z.H."/>
            <person name="Li M."/>
        </authorList>
    </citation>
    <scope>NUCLEOTIDE SEQUENCE [LARGE SCALE GENOMIC DNA]</scope>
    <source>
        <strain evidence="2">SpSt-1088</strain>
    </source>
</reference>
<gene>
    <name evidence="2" type="ORF">ENM46_03710</name>
</gene>
<proteinExistence type="predicted"/>
<feature type="domain" description="WYL" evidence="1">
    <location>
        <begin position="12"/>
        <end position="70"/>
    </location>
</feature>
<dbReference type="AlphaFoldDB" id="A0A7C5U8K9"/>
<dbReference type="EMBL" id="DRXW01000227">
    <property type="protein sequence ID" value="HHR34035.1"/>
    <property type="molecule type" value="Genomic_DNA"/>
</dbReference>
<dbReference type="Pfam" id="PF13280">
    <property type="entry name" value="WYL"/>
    <property type="match status" value="1"/>
</dbReference>
<dbReference type="PROSITE" id="PS52050">
    <property type="entry name" value="WYL"/>
    <property type="match status" value="1"/>
</dbReference>
<sequence>MRALKCGVLEPRISIKYYSGKDEVTTRVVQPEDVGLFRFGKQNFLAVKGYCYLRNEERTFRIDRILEIEIVE</sequence>